<sequence>MSVHTDESDADAVVRQRALAGRIASRGRVDQALSELRRLEQLGAPGEAAAVCEALARLWAQGSQLLRAIVMCKHLSWLDPGHKRTQTFIANLYARYPASPTEEGGDRVLDDLELLLPEREDSVAVPLFSMLSQEAFAALLDAVEVRHYGVGLPVIREGDQGSSMFFLVEGRADVLRLLEGRGAPAESVGEGGVFGEMALLTDGPRMSTVMPSTPSVLLELSRARLTEIAQTYPLVERVVRGFCRKRAADQLMRTHSIFSSLRQAQRRSLSREFELRRVDAGVALLTAGEMGDGLYLLLRGRCTPYYIREDGQEIPLAVLREGDVFGEISLLLDKPVTATVRADVPGVLLKLSRPAFERHISTQPGLRDALTQLATARLQSTARLLSGR</sequence>
<proteinExistence type="predicted"/>
<dbReference type="PROSITE" id="PS50042">
    <property type="entry name" value="CNMP_BINDING_3"/>
    <property type="match status" value="2"/>
</dbReference>
<organism evidence="2 3">
    <name type="scientific">Melittangium boletus DSM 14713</name>
    <dbReference type="NCBI Taxonomy" id="1294270"/>
    <lineage>
        <taxon>Bacteria</taxon>
        <taxon>Pseudomonadati</taxon>
        <taxon>Myxococcota</taxon>
        <taxon>Myxococcia</taxon>
        <taxon>Myxococcales</taxon>
        <taxon>Cystobacterineae</taxon>
        <taxon>Archangiaceae</taxon>
        <taxon>Melittangium</taxon>
    </lineage>
</organism>
<gene>
    <name evidence="2" type="ORF">MEBOL_004871</name>
</gene>
<feature type="domain" description="Cyclic nucleotide-binding" evidence="1">
    <location>
        <begin position="127"/>
        <end position="228"/>
    </location>
</feature>
<dbReference type="InterPro" id="IPR050397">
    <property type="entry name" value="Env_Response_Regulators"/>
</dbReference>
<dbReference type="InterPro" id="IPR018488">
    <property type="entry name" value="cNMP-bd_CS"/>
</dbReference>
<dbReference type="PROSITE" id="PS00888">
    <property type="entry name" value="CNMP_BINDING_1"/>
    <property type="match status" value="1"/>
</dbReference>
<evidence type="ECO:0000313" key="2">
    <source>
        <dbReference type="EMBL" id="ATB31408.1"/>
    </source>
</evidence>
<dbReference type="SMART" id="SM00100">
    <property type="entry name" value="cNMP"/>
    <property type="match status" value="2"/>
</dbReference>
<dbReference type="Pfam" id="PF00027">
    <property type="entry name" value="cNMP_binding"/>
    <property type="match status" value="2"/>
</dbReference>
<dbReference type="EMBL" id="CP022163">
    <property type="protein sequence ID" value="ATB31408.1"/>
    <property type="molecule type" value="Genomic_DNA"/>
</dbReference>
<dbReference type="RefSeq" id="WP_170115582.1">
    <property type="nucleotide sequence ID" value="NZ_CP022163.1"/>
</dbReference>
<dbReference type="GO" id="GO:0003700">
    <property type="term" value="F:DNA-binding transcription factor activity"/>
    <property type="evidence" value="ECO:0007669"/>
    <property type="project" value="TreeGrafter"/>
</dbReference>
<dbReference type="CDD" id="cd00038">
    <property type="entry name" value="CAP_ED"/>
    <property type="match status" value="2"/>
</dbReference>
<protein>
    <recommendedName>
        <fullName evidence="1">Cyclic nucleotide-binding domain-containing protein</fullName>
    </recommendedName>
</protein>
<reference evidence="2 3" key="1">
    <citation type="submission" date="2017-06" db="EMBL/GenBank/DDBJ databases">
        <authorList>
            <person name="Kim H.J."/>
            <person name="Triplett B.A."/>
        </authorList>
    </citation>
    <scope>NUCLEOTIDE SEQUENCE [LARGE SCALE GENOMIC DNA]</scope>
    <source>
        <strain evidence="2 3">DSM 14713</strain>
    </source>
</reference>
<dbReference type="Proteomes" id="UP000217289">
    <property type="component" value="Chromosome"/>
</dbReference>
<feature type="domain" description="Cyclic nucleotide-binding" evidence="1">
    <location>
        <begin position="257"/>
        <end position="358"/>
    </location>
</feature>
<dbReference type="InterPro" id="IPR018490">
    <property type="entry name" value="cNMP-bd_dom_sf"/>
</dbReference>
<dbReference type="SUPFAM" id="SSF51206">
    <property type="entry name" value="cAMP-binding domain-like"/>
    <property type="match status" value="2"/>
</dbReference>
<dbReference type="PANTHER" id="PTHR24567">
    <property type="entry name" value="CRP FAMILY TRANSCRIPTIONAL REGULATORY PROTEIN"/>
    <property type="match status" value="1"/>
</dbReference>
<keyword evidence="3" id="KW-1185">Reference proteome</keyword>
<evidence type="ECO:0000313" key="3">
    <source>
        <dbReference type="Proteomes" id="UP000217289"/>
    </source>
</evidence>
<name>A0A250IJH0_9BACT</name>
<dbReference type="InterPro" id="IPR000595">
    <property type="entry name" value="cNMP-bd_dom"/>
</dbReference>
<dbReference type="Gene3D" id="2.60.120.10">
    <property type="entry name" value="Jelly Rolls"/>
    <property type="match status" value="2"/>
</dbReference>
<dbReference type="PANTHER" id="PTHR24567:SF74">
    <property type="entry name" value="HTH-TYPE TRANSCRIPTIONAL REGULATOR ARCR"/>
    <property type="match status" value="1"/>
</dbReference>
<accession>A0A250IJH0</accession>
<dbReference type="InterPro" id="IPR014710">
    <property type="entry name" value="RmlC-like_jellyroll"/>
</dbReference>
<dbReference type="AlphaFoldDB" id="A0A250IJH0"/>
<dbReference type="KEGG" id="mbd:MEBOL_004871"/>
<evidence type="ECO:0000259" key="1">
    <source>
        <dbReference type="PROSITE" id="PS50042"/>
    </source>
</evidence>
<dbReference type="GO" id="GO:0005829">
    <property type="term" value="C:cytosol"/>
    <property type="evidence" value="ECO:0007669"/>
    <property type="project" value="TreeGrafter"/>
</dbReference>